<evidence type="ECO:0000256" key="1">
    <source>
        <dbReference type="SAM" id="MobiDB-lite"/>
    </source>
</evidence>
<organism evidence="3 4">
    <name type="scientific">Coniochaeta hoffmannii</name>
    <dbReference type="NCBI Taxonomy" id="91930"/>
    <lineage>
        <taxon>Eukaryota</taxon>
        <taxon>Fungi</taxon>
        <taxon>Dikarya</taxon>
        <taxon>Ascomycota</taxon>
        <taxon>Pezizomycotina</taxon>
        <taxon>Sordariomycetes</taxon>
        <taxon>Sordariomycetidae</taxon>
        <taxon>Coniochaetales</taxon>
        <taxon>Coniochaetaceae</taxon>
        <taxon>Coniochaeta</taxon>
    </lineage>
</organism>
<reference evidence="3" key="1">
    <citation type="submission" date="2022-07" db="EMBL/GenBank/DDBJ databases">
        <title>Fungi with potential for degradation of polypropylene.</title>
        <authorList>
            <person name="Gostincar C."/>
        </authorList>
    </citation>
    <scope>NUCLEOTIDE SEQUENCE</scope>
    <source>
        <strain evidence="3">EXF-13287</strain>
    </source>
</reference>
<dbReference type="EMBL" id="JANBVN010000113">
    <property type="protein sequence ID" value="KAJ9143265.1"/>
    <property type="molecule type" value="Genomic_DNA"/>
</dbReference>
<feature type="region of interest" description="Disordered" evidence="1">
    <location>
        <begin position="299"/>
        <end position="333"/>
    </location>
</feature>
<evidence type="ECO:0000313" key="3">
    <source>
        <dbReference type="EMBL" id="KAJ9143265.1"/>
    </source>
</evidence>
<feature type="chain" id="PRO_5041469060" evidence="2">
    <location>
        <begin position="19"/>
        <end position="333"/>
    </location>
</feature>
<feature type="signal peptide" evidence="2">
    <location>
        <begin position="1"/>
        <end position="18"/>
    </location>
</feature>
<proteinExistence type="predicted"/>
<dbReference type="AlphaFoldDB" id="A0AA38VE14"/>
<gene>
    <name evidence="3" type="ORF">NKR19_g6914</name>
</gene>
<protein>
    <submittedName>
        <fullName evidence="3">Uncharacterized protein</fullName>
    </submittedName>
</protein>
<feature type="non-terminal residue" evidence="3">
    <location>
        <position position="333"/>
    </location>
</feature>
<name>A0AA38VE14_9PEZI</name>
<evidence type="ECO:0000256" key="2">
    <source>
        <dbReference type="SAM" id="SignalP"/>
    </source>
</evidence>
<dbReference type="Proteomes" id="UP001174691">
    <property type="component" value="Unassembled WGS sequence"/>
</dbReference>
<sequence length="333" mass="36380">MRGLLKAVLVLAPASALARVGNSGRHVRTSVADDVSLHDVPEMPWDAVIPDAPVTPTSPDMPDAPEIPGEPIEDEALDPLGFEIAELDLLYQQMADLEDMIAFQEQRLAEEYGWLSAGGESECRGLKCLVDKIVEKVSNAALSLYEDVVGVEDMIDGPDGGPGKGPALTAAGRTTATTRITGTTLTATTLVLTRHHGAALLTGSRTTRLRSADAHHHHITAGRITRRPRRPRRLHQAILLTMAVRSTRLLHHHITTGHITRRRLLLLLLHHHLATGLITVVRTTRLLHHPRQATLRLTDPLTTDRETATTAHPQKTRPTCRPLTTPKTTTCPH</sequence>
<comment type="caution">
    <text evidence="3">The sequence shown here is derived from an EMBL/GenBank/DDBJ whole genome shotgun (WGS) entry which is preliminary data.</text>
</comment>
<keyword evidence="2" id="KW-0732">Signal</keyword>
<accession>A0AA38VE14</accession>
<feature type="compositionally biased region" description="Low complexity" evidence="1">
    <location>
        <begin position="316"/>
        <end position="333"/>
    </location>
</feature>
<keyword evidence="4" id="KW-1185">Reference proteome</keyword>
<evidence type="ECO:0000313" key="4">
    <source>
        <dbReference type="Proteomes" id="UP001174691"/>
    </source>
</evidence>